<dbReference type="GO" id="GO:0005634">
    <property type="term" value="C:nucleus"/>
    <property type="evidence" value="ECO:0007669"/>
    <property type="project" value="UniProtKB-SubCell"/>
</dbReference>
<organism evidence="10 11">
    <name type="scientific">Ditylenchus destructor</name>
    <dbReference type="NCBI Taxonomy" id="166010"/>
    <lineage>
        <taxon>Eukaryota</taxon>
        <taxon>Metazoa</taxon>
        <taxon>Ecdysozoa</taxon>
        <taxon>Nematoda</taxon>
        <taxon>Chromadorea</taxon>
        <taxon>Rhabditida</taxon>
        <taxon>Tylenchina</taxon>
        <taxon>Tylenchomorpha</taxon>
        <taxon>Sphaerularioidea</taxon>
        <taxon>Anguinidae</taxon>
        <taxon>Anguininae</taxon>
        <taxon>Ditylenchus</taxon>
    </lineage>
</organism>
<dbReference type="InterPro" id="IPR043359">
    <property type="entry name" value="GLI-like"/>
</dbReference>
<evidence type="ECO:0000256" key="8">
    <source>
        <dbReference type="SAM" id="MobiDB-lite"/>
    </source>
</evidence>
<sequence>MKTSETTSPSPLPRTVSFTQTSDPENLECKWGDCNTMFTRMDDLVAHVIAHINSQENFYCRWQGCPRKEVFHKAYMLSLHLRRHTGEKPHVCQAEGCTKRYAHSKNLKRHQRTHGNEKPYKCSKCEKSFSSASDKANHQTRIHSDESEAKKDE</sequence>
<feature type="domain" description="C2H2-type" evidence="9">
    <location>
        <begin position="58"/>
        <end position="89"/>
    </location>
</feature>
<evidence type="ECO:0000313" key="10">
    <source>
        <dbReference type="EMBL" id="KAI1707721.1"/>
    </source>
</evidence>
<dbReference type="PROSITE" id="PS00028">
    <property type="entry name" value="ZINC_FINGER_C2H2_1"/>
    <property type="match status" value="3"/>
</dbReference>
<feature type="compositionally biased region" description="Basic residues" evidence="8">
    <location>
        <begin position="103"/>
        <end position="113"/>
    </location>
</feature>
<evidence type="ECO:0000256" key="7">
    <source>
        <dbReference type="PROSITE-ProRule" id="PRU00042"/>
    </source>
</evidence>
<dbReference type="GO" id="GO:0000978">
    <property type="term" value="F:RNA polymerase II cis-regulatory region sequence-specific DNA binding"/>
    <property type="evidence" value="ECO:0007669"/>
    <property type="project" value="TreeGrafter"/>
</dbReference>
<feature type="region of interest" description="Disordered" evidence="8">
    <location>
        <begin position="103"/>
        <end position="153"/>
    </location>
</feature>
<dbReference type="GO" id="GO:0008270">
    <property type="term" value="F:zinc ion binding"/>
    <property type="evidence" value="ECO:0007669"/>
    <property type="project" value="UniProtKB-KW"/>
</dbReference>
<dbReference type="FunFam" id="3.30.160.60:FF:002343">
    <property type="entry name" value="Zinc finger protein 33A"/>
    <property type="match status" value="1"/>
</dbReference>
<dbReference type="InterPro" id="IPR056436">
    <property type="entry name" value="Znf-C2H2_ZIC1-5/GLI1-3-like"/>
</dbReference>
<dbReference type="InterPro" id="IPR013087">
    <property type="entry name" value="Znf_C2H2_type"/>
</dbReference>
<dbReference type="Gene3D" id="3.30.160.60">
    <property type="entry name" value="Classic Zinc Finger"/>
    <property type="match status" value="4"/>
</dbReference>
<dbReference type="EMBL" id="JAKKPZ010000039">
    <property type="protein sequence ID" value="KAI1707721.1"/>
    <property type="molecule type" value="Genomic_DNA"/>
</dbReference>
<dbReference type="FunFam" id="3.30.160.60:FF:000125">
    <property type="entry name" value="Putative zinc finger protein 143"/>
    <property type="match status" value="1"/>
</dbReference>
<evidence type="ECO:0000313" key="11">
    <source>
        <dbReference type="Proteomes" id="UP001201812"/>
    </source>
</evidence>
<keyword evidence="11" id="KW-1185">Reference proteome</keyword>
<reference evidence="10" key="1">
    <citation type="submission" date="2022-01" db="EMBL/GenBank/DDBJ databases">
        <title>Genome Sequence Resource for Two Populations of Ditylenchus destructor, the Migratory Endoparasitic Phytonematode.</title>
        <authorList>
            <person name="Zhang H."/>
            <person name="Lin R."/>
            <person name="Xie B."/>
        </authorList>
    </citation>
    <scope>NUCLEOTIDE SEQUENCE</scope>
    <source>
        <strain evidence="10">BazhouSP</strain>
    </source>
</reference>
<dbReference type="PANTHER" id="PTHR45718">
    <property type="entry name" value="TRANSCRIPTIONAL ACTIVATOR CUBITUS INTERRUPTUS"/>
    <property type="match status" value="1"/>
</dbReference>
<feature type="compositionally biased region" description="Basic and acidic residues" evidence="8">
    <location>
        <begin position="142"/>
        <end position="153"/>
    </location>
</feature>
<keyword evidence="4 7" id="KW-0863">Zinc-finger</keyword>
<dbReference type="SUPFAM" id="SSF57667">
    <property type="entry name" value="beta-beta-alpha zinc fingers"/>
    <property type="match status" value="2"/>
</dbReference>
<feature type="domain" description="C2H2-type" evidence="9">
    <location>
        <begin position="27"/>
        <end position="56"/>
    </location>
</feature>
<protein>
    <submittedName>
        <fullName evidence="10">Zinc-finger double domain-containing protein</fullName>
    </submittedName>
</protein>
<dbReference type="PROSITE" id="PS50157">
    <property type="entry name" value="ZINC_FINGER_C2H2_2"/>
    <property type="match status" value="4"/>
</dbReference>
<dbReference type="AlphaFoldDB" id="A0AAD4MY11"/>
<evidence type="ECO:0000256" key="1">
    <source>
        <dbReference type="ARBA" id="ARBA00004123"/>
    </source>
</evidence>
<keyword evidence="5" id="KW-0862">Zinc</keyword>
<dbReference type="Pfam" id="PF23561">
    <property type="entry name" value="zf-C2H2_15"/>
    <property type="match status" value="1"/>
</dbReference>
<comment type="subcellular location">
    <subcellularLocation>
        <location evidence="1">Nucleus</location>
    </subcellularLocation>
</comment>
<evidence type="ECO:0000256" key="3">
    <source>
        <dbReference type="ARBA" id="ARBA00022737"/>
    </source>
</evidence>
<comment type="caution">
    <text evidence="10">The sequence shown here is derived from an EMBL/GenBank/DDBJ whole genome shotgun (WGS) entry which is preliminary data.</text>
</comment>
<feature type="region of interest" description="Disordered" evidence="8">
    <location>
        <begin position="1"/>
        <end position="20"/>
    </location>
</feature>
<evidence type="ECO:0000256" key="4">
    <source>
        <dbReference type="ARBA" id="ARBA00022771"/>
    </source>
</evidence>
<feature type="domain" description="C2H2-type" evidence="9">
    <location>
        <begin position="120"/>
        <end position="148"/>
    </location>
</feature>
<dbReference type="InterPro" id="IPR036236">
    <property type="entry name" value="Znf_C2H2_sf"/>
</dbReference>
<evidence type="ECO:0000256" key="6">
    <source>
        <dbReference type="ARBA" id="ARBA00023242"/>
    </source>
</evidence>
<evidence type="ECO:0000256" key="2">
    <source>
        <dbReference type="ARBA" id="ARBA00022723"/>
    </source>
</evidence>
<gene>
    <name evidence="10" type="ORF">DdX_12276</name>
</gene>
<evidence type="ECO:0000259" key="9">
    <source>
        <dbReference type="PROSITE" id="PS50157"/>
    </source>
</evidence>
<dbReference type="PANTHER" id="PTHR45718:SF4">
    <property type="entry name" value="TRANSCRIPTIONAL ACTIVATOR CUBITUS INTERRUPTUS"/>
    <property type="match status" value="1"/>
</dbReference>
<evidence type="ECO:0000256" key="5">
    <source>
        <dbReference type="ARBA" id="ARBA00022833"/>
    </source>
</evidence>
<dbReference type="Proteomes" id="UP001201812">
    <property type="component" value="Unassembled WGS sequence"/>
</dbReference>
<dbReference type="Pfam" id="PF00096">
    <property type="entry name" value="zf-C2H2"/>
    <property type="match status" value="2"/>
</dbReference>
<proteinExistence type="predicted"/>
<feature type="domain" description="C2H2-type" evidence="9">
    <location>
        <begin position="90"/>
        <end position="119"/>
    </location>
</feature>
<dbReference type="GO" id="GO:0000981">
    <property type="term" value="F:DNA-binding transcription factor activity, RNA polymerase II-specific"/>
    <property type="evidence" value="ECO:0007669"/>
    <property type="project" value="TreeGrafter"/>
</dbReference>
<keyword evidence="6" id="KW-0539">Nucleus</keyword>
<accession>A0AAD4MY11</accession>
<keyword evidence="2" id="KW-0479">Metal-binding</keyword>
<feature type="compositionally biased region" description="Basic and acidic residues" evidence="8">
    <location>
        <begin position="114"/>
        <end position="127"/>
    </location>
</feature>
<name>A0AAD4MY11_9BILA</name>
<dbReference type="SMART" id="SM00355">
    <property type="entry name" value="ZnF_C2H2"/>
    <property type="match status" value="4"/>
</dbReference>
<keyword evidence="3" id="KW-0677">Repeat</keyword>